<dbReference type="PANTHER" id="PTHR45832">
    <property type="entry name" value="SERINE/THREONINE-PROTEIN KINASE SAMKA-RELATED-RELATED"/>
    <property type="match status" value="1"/>
</dbReference>
<dbReference type="InterPro" id="IPR001849">
    <property type="entry name" value="PH_domain"/>
</dbReference>
<gene>
    <name evidence="15" type="ORF">AAF712_008872</name>
</gene>
<sequence>MSFHQITAASLTPSRPAPQAPQRRGTDGPDMYTNNNSLANSGYSAAITFSPSSPASSSYSPSYSGIGGSPNRYSEGMSSLIVRSGSVNVKEDGTFASWMWKTKWLVLKEQTLSIHKAESSPQQGVVMLKDITNVERTDLKPYCLLLETKDKRYYFSLKSDEELYGWQDDIYSRSPLMGVSNPTNFVHKVHVGFDPVSGGFTGMPEQWHKLLTKSAITREDYAKDPQAVLDVLEFYTDHQKREMEESMSMGMSTPGTISRAGSNMSASTLVSSASTSSTLTPFSGDSTAPARFNAGTGLGGVSKISSSLANTSLNGDDLQTAAQRAAEVVNGSGGAARPGLPGIPQASRPAPPRPLITATRTAPQPPSTNGAPKGPEHTPAAADLRARQKAHGPPPPGQVPPRKDSLATPQQTQKEREREREREREQRDRERDRELREQREREREREADQRLQEAQPSSSSQYQRTKTPEGARPPLGPPSKSMTGTTQPATHPVAGPAGATAGPPPVKPLQPAKKVQIQAEDKPKAGGGIAAAAAALEKPKEKEKRISTMTEVQIMEKLRSVVSGDDPKTLYSKIKKVGQGASGHVYVAKTLATGKKVAIKEMDLTHQPRKELIVNEILVMKESQHPNIVNFLDSYLVKSNELWVVMEYMEGGALTDIIENNSLEEDQISSICFETCKGLGHLHSQSIIHRDIKSDNVLLDARGLVKITDFGFCAKLTDQKSKRATMVGTPYWMAPEVVKQKEYGAKVDIWSLGIMAIEMIENEPPYLDEEPLKALYLIATNGTPTLKKPEALSRELKSFLAVCLCVDVSSRATANELLEADWKAHKAICSAFAAMESDASMKKLTASLPETASEDLQDVNDLCQKAMTTEVALLTGSMKRALKLDERNMVGWQPRCMGCSRTDRLIRIEGSTEGKVLKPCAACKTAFYCSQEHWDAVLDKHTSAVEGYGDLSQCQINQHFRTDIVFAHLMTEAHDGDPENDPHIFQWAPERHLSTWQPLKTGDKCWEEEFEAPLEKEFGAGSSGAPITLGPFMRGASEGLSMPMTILYALQKLNSSNDWTKKRSLTIHLLGAQEKEISHNRMFDEILHRLPQLKDLQLIMIGPELPKVPKPADTSPCLICAKEQKKGEHHRFSMTYHEYVKRHGTKYTKPDLAVAFNSGASETPKTWEETIKVLVTKKVTTVFTAYNREEAETEAKLLRAAGADLVPKLGPMKNPWGSLKLIPEPNRITGFYATNGWLVGGFC</sequence>
<evidence type="ECO:0000256" key="3">
    <source>
        <dbReference type="ARBA" id="ARBA00022527"/>
    </source>
</evidence>
<dbReference type="Gene3D" id="3.30.200.20">
    <property type="entry name" value="Phosphorylase Kinase, domain 1"/>
    <property type="match status" value="1"/>
</dbReference>
<feature type="domain" description="PH" evidence="12">
    <location>
        <begin position="80"/>
        <end position="175"/>
    </location>
</feature>
<keyword evidence="6" id="KW-0418">Kinase</keyword>
<dbReference type="Gene3D" id="3.90.810.10">
    <property type="entry name" value="CRIB domain"/>
    <property type="match status" value="1"/>
</dbReference>
<feature type="compositionally biased region" description="Polar residues" evidence="11">
    <location>
        <begin position="1"/>
        <end position="13"/>
    </location>
</feature>
<feature type="compositionally biased region" description="Polar residues" evidence="11">
    <location>
        <begin position="456"/>
        <end position="465"/>
    </location>
</feature>
<comment type="catalytic activity">
    <reaction evidence="8">
        <text>L-threonyl-[protein] + ATP = O-phospho-L-threonyl-[protein] + ADP + H(+)</text>
        <dbReference type="Rhea" id="RHEA:46608"/>
        <dbReference type="Rhea" id="RHEA-COMP:11060"/>
        <dbReference type="Rhea" id="RHEA-COMP:11605"/>
        <dbReference type="ChEBI" id="CHEBI:15378"/>
        <dbReference type="ChEBI" id="CHEBI:30013"/>
        <dbReference type="ChEBI" id="CHEBI:30616"/>
        <dbReference type="ChEBI" id="CHEBI:61977"/>
        <dbReference type="ChEBI" id="CHEBI:456216"/>
        <dbReference type="EC" id="2.7.11.1"/>
    </reaction>
</comment>
<dbReference type="SUPFAM" id="SSF50729">
    <property type="entry name" value="PH domain-like"/>
    <property type="match status" value="1"/>
</dbReference>
<dbReference type="EC" id="2.7.11.1" evidence="2"/>
<evidence type="ECO:0000256" key="7">
    <source>
        <dbReference type="ARBA" id="ARBA00022840"/>
    </source>
</evidence>
<dbReference type="InterPro" id="IPR000719">
    <property type="entry name" value="Prot_kinase_dom"/>
</dbReference>
<dbReference type="InterPro" id="IPR000095">
    <property type="entry name" value="CRIB_dom"/>
</dbReference>
<evidence type="ECO:0000256" key="4">
    <source>
        <dbReference type="ARBA" id="ARBA00022679"/>
    </source>
</evidence>
<feature type="compositionally biased region" description="Polar residues" evidence="11">
    <location>
        <begin position="253"/>
        <end position="264"/>
    </location>
</feature>
<keyword evidence="3" id="KW-0723">Serine/threonine-protein kinase</keyword>
<protein>
    <recommendedName>
        <fullName evidence="2">non-specific serine/threonine protein kinase</fullName>
        <ecNumber evidence="2">2.7.11.1</ecNumber>
    </recommendedName>
</protein>
<dbReference type="Pfam" id="PF00786">
    <property type="entry name" value="PBD"/>
    <property type="match status" value="1"/>
</dbReference>
<dbReference type="CDD" id="cd13279">
    <property type="entry name" value="PH_Cla4_Ste20"/>
    <property type="match status" value="1"/>
</dbReference>
<dbReference type="PROSITE" id="PS50108">
    <property type="entry name" value="CRIB"/>
    <property type="match status" value="1"/>
</dbReference>
<keyword evidence="5 10" id="KW-0547">Nucleotide-binding</keyword>
<feature type="region of interest" description="Disordered" evidence="11">
    <location>
        <begin position="325"/>
        <end position="528"/>
    </location>
</feature>
<evidence type="ECO:0000256" key="2">
    <source>
        <dbReference type="ARBA" id="ARBA00012513"/>
    </source>
</evidence>
<dbReference type="InterPro" id="IPR008271">
    <property type="entry name" value="Ser/Thr_kinase_AS"/>
</dbReference>
<dbReference type="PROSITE" id="PS50011">
    <property type="entry name" value="PROTEIN_KINASE_DOM"/>
    <property type="match status" value="1"/>
</dbReference>
<dbReference type="InterPro" id="IPR011993">
    <property type="entry name" value="PH-like_dom_sf"/>
</dbReference>
<feature type="region of interest" description="Disordered" evidence="11">
    <location>
        <begin position="1"/>
        <end position="35"/>
    </location>
</feature>
<dbReference type="InterPro" id="IPR051931">
    <property type="entry name" value="PAK3-like"/>
</dbReference>
<evidence type="ECO:0000313" key="16">
    <source>
        <dbReference type="Proteomes" id="UP001437256"/>
    </source>
</evidence>
<organism evidence="15 16">
    <name type="scientific">Marasmius tenuissimus</name>
    <dbReference type="NCBI Taxonomy" id="585030"/>
    <lineage>
        <taxon>Eukaryota</taxon>
        <taxon>Fungi</taxon>
        <taxon>Dikarya</taxon>
        <taxon>Basidiomycota</taxon>
        <taxon>Agaricomycotina</taxon>
        <taxon>Agaricomycetes</taxon>
        <taxon>Agaricomycetidae</taxon>
        <taxon>Agaricales</taxon>
        <taxon>Marasmiineae</taxon>
        <taxon>Marasmiaceae</taxon>
        <taxon>Marasmius</taxon>
    </lineage>
</organism>
<evidence type="ECO:0000259" key="14">
    <source>
        <dbReference type="PROSITE" id="PS50108"/>
    </source>
</evidence>
<evidence type="ECO:0000259" key="13">
    <source>
        <dbReference type="PROSITE" id="PS50011"/>
    </source>
</evidence>
<evidence type="ECO:0000256" key="6">
    <source>
        <dbReference type="ARBA" id="ARBA00022777"/>
    </source>
</evidence>
<dbReference type="SMART" id="SM00233">
    <property type="entry name" value="PH"/>
    <property type="match status" value="1"/>
</dbReference>
<feature type="compositionally biased region" description="Low complexity" evidence="11">
    <location>
        <begin position="488"/>
        <end position="501"/>
    </location>
</feature>
<dbReference type="PROSITE" id="PS00108">
    <property type="entry name" value="PROTEIN_KINASE_ST"/>
    <property type="match status" value="1"/>
</dbReference>
<dbReference type="CDD" id="cd01093">
    <property type="entry name" value="CRIB_PAK_like"/>
    <property type="match status" value="1"/>
</dbReference>
<evidence type="ECO:0000256" key="10">
    <source>
        <dbReference type="PROSITE-ProRule" id="PRU10141"/>
    </source>
</evidence>
<evidence type="ECO:0000256" key="1">
    <source>
        <dbReference type="ARBA" id="ARBA00008874"/>
    </source>
</evidence>
<evidence type="ECO:0000259" key="12">
    <source>
        <dbReference type="PROSITE" id="PS50003"/>
    </source>
</evidence>
<dbReference type="Pfam" id="PF20179">
    <property type="entry name" value="MSS51_C"/>
    <property type="match status" value="1"/>
</dbReference>
<dbReference type="PROSITE" id="PS50003">
    <property type="entry name" value="PH_DOMAIN"/>
    <property type="match status" value="1"/>
</dbReference>
<keyword evidence="4" id="KW-0808">Transferase</keyword>
<dbReference type="Proteomes" id="UP001437256">
    <property type="component" value="Unassembled WGS sequence"/>
</dbReference>
<evidence type="ECO:0000256" key="9">
    <source>
        <dbReference type="ARBA" id="ARBA00048679"/>
    </source>
</evidence>
<dbReference type="SMART" id="SM00220">
    <property type="entry name" value="S_TKc"/>
    <property type="match status" value="1"/>
</dbReference>
<comment type="catalytic activity">
    <reaction evidence="9">
        <text>L-seryl-[protein] + ATP = O-phospho-L-seryl-[protein] + ADP + H(+)</text>
        <dbReference type="Rhea" id="RHEA:17989"/>
        <dbReference type="Rhea" id="RHEA-COMP:9863"/>
        <dbReference type="Rhea" id="RHEA-COMP:11604"/>
        <dbReference type="ChEBI" id="CHEBI:15378"/>
        <dbReference type="ChEBI" id="CHEBI:29999"/>
        <dbReference type="ChEBI" id="CHEBI:30616"/>
        <dbReference type="ChEBI" id="CHEBI:83421"/>
        <dbReference type="ChEBI" id="CHEBI:456216"/>
        <dbReference type="EC" id="2.7.11.1"/>
    </reaction>
</comment>
<dbReference type="CDD" id="cd06614">
    <property type="entry name" value="STKc_PAK"/>
    <property type="match status" value="1"/>
</dbReference>
<comment type="similarity">
    <text evidence="1">Belongs to the protein kinase superfamily. STE Ser/Thr protein kinase family. STE20 subfamily.</text>
</comment>
<dbReference type="InterPro" id="IPR033923">
    <property type="entry name" value="PAK_BD"/>
</dbReference>
<feature type="region of interest" description="Disordered" evidence="11">
    <location>
        <begin position="244"/>
        <end position="264"/>
    </location>
</feature>
<evidence type="ECO:0000313" key="15">
    <source>
        <dbReference type="EMBL" id="KAL0064150.1"/>
    </source>
</evidence>
<dbReference type="InterPro" id="IPR036936">
    <property type="entry name" value="CRIB_dom_sf"/>
</dbReference>
<dbReference type="SUPFAM" id="SSF56112">
    <property type="entry name" value="Protein kinase-like (PK-like)"/>
    <property type="match status" value="1"/>
</dbReference>
<dbReference type="InterPro" id="IPR046824">
    <property type="entry name" value="Mss51-like_C"/>
</dbReference>
<dbReference type="InterPro" id="IPR017441">
    <property type="entry name" value="Protein_kinase_ATP_BS"/>
</dbReference>
<comment type="caution">
    <text evidence="15">The sequence shown here is derived from an EMBL/GenBank/DDBJ whole genome shotgun (WGS) entry which is preliminary data.</text>
</comment>
<dbReference type="Gene3D" id="1.10.510.10">
    <property type="entry name" value="Transferase(Phosphotransferase) domain 1"/>
    <property type="match status" value="1"/>
</dbReference>
<dbReference type="Pfam" id="PF00169">
    <property type="entry name" value="PH"/>
    <property type="match status" value="1"/>
</dbReference>
<dbReference type="Pfam" id="PF00069">
    <property type="entry name" value="Pkinase"/>
    <property type="match status" value="1"/>
</dbReference>
<feature type="domain" description="Protein kinase" evidence="13">
    <location>
        <begin position="571"/>
        <end position="828"/>
    </location>
</feature>
<evidence type="ECO:0000256" key="11">
    <source>
        <dbReference type="SAM" id="MobiDB-lite"/>
    </source>
</evidence>
<dbReference type="PANTHER" id="PTHR45832:SF22">
    <property type="entry name" value="SERINE_THREONINE-PROTEIN KINASE SAMKA-RELATED"/>
    <property type="match status" value="1"/>
</dbReference>
<evidence type="ECO:0000256" key="5">
    <source>
        <dbReference type="ARBA" id="ARBA00022741"/>
    </source>
</evidence>
<accession>A0ABR2ZS52</accession>
<dbReference type="SMART" id="SM00285">
    <property type="entry name" value="PBD"/>
    <property type="match status" value="1"/>
</dbReference>
<proteinExistence type="inferred from homology"/>
<evidence type="ECO:0000256" key="8">
    <source>
        <dbReference type="ARBA" id="ARBA00047899"/>
    </source>
</evidence>
<feature type="domain" description="CRIB" evidence="14">
    <location>
        <begin position="179"/>
        <end position="192"/>
    </location>
</feature>
<dbReference type="InterPro" id="IPR011009">
    <property type="entry name" value="Kinase-like_dom_sf"/>
</dbReference>
<keyword evidence="16" id="KW-1185">Reference proteome</keyword>
<name>A0ABR2ZS52_9AGAR</name>
<reference evidence="15 16" key="1">
    <citation type="submission" date="2024-05" db="EMBL/GenBank/DDBJ databases">
        <title>A draft genome resource for the thread blight pathogen Marasmius tenuissimus strain MS-2.</title>
        <authorList>
            <person name="Yulfo-Soto G.E."/>
            <person name="Baruah I.K."/>
            <person name="Amoako-Attah I."/>
            <person name="Bukari Y."/>
            <person name="Meinhardt L.W."/>
            <person name="Bailey B.A."/>
            <person name="Cohen S.P."/>
        </authorList>
    </citation>
    <scope>NUCLEOTIDE SEQUENCE [LARGE SCALE GENOMIC DNA]</scope>
    <source>
        <strain evidence="15 16">MS-2</strain>
    </source>
</reference>
<feature type="compositionally biased region" description="Polar residues" evidence="11">
    <location>
        <begin position="358"/>
        <end position="370"/>
    </location>
</feature>
<dbReference type="PROSITE" id="PS00107">
    <property type="entry name" value="PROTEIN_KINASE_ATP"/>
    <property type="match status" value="1"/>
</dbReference>
<feature type="compositionally biased region" description="Basic and acidic residues" evidence="11">
    <location>
        <begin position="413"/>
        <end position="451"/>
    </location>
</feature>
<dbReference type="EMBL" id="JBBXMP010000066">
    <property type="protein sequence ID" value="KAL0064150.1"/>
    <property type="molecule type" value="Genomic_DNA"/>
</dbReference>
<keyword evidence="7 10" id="KW-0067">ATP-binding</keyword>
<feature type="binding site" evidence="10">
    <location>
        <position position="600"/>
    </location>
    <ligand>
        <name>ATP</name>
        <dbReference type="ChEBI" id="CHEBI:30616"/>
    </ligand>
</feature>
<dbReference type="Gene3D" id="2.30.29.30">
    <property type="entry name" value="Pleckstrin-homology domain (PH domain)/Phosphotyrosine-binding domain (PTB)"/>
    <property type="match status" value="1"/>
</dbReference>